<keyword evidence="1" id="KW-0812">Transmembrane</keyword>
<dbReference type="CDD" id="cd01949">
    <property type="entry name" value="GGDEF"/>
    <property type="match status" value="1"/>
</dbReference>
<sequence length="827" mass="93649">MNRFPKISLSLLVPTFVVVLFTVIVTIQFFVERSQLQQDLAESKSEQITSSLFRMRHVVESALSNQDLERIEQEVSLVGTDVNMQVYALLDMSGEIHYANHVIWRESNAKSVLEGYQEQLHQNVVTNEQAFVDIDFERLEIQVYYPLNSNNRYSYSNTINLIYLEYDISGLVSSASDQLLARFVYVQASGLIAIIFFCLTLHWLLVKPLKRLSASARHVGEDSFDADFVSPSKEVADLRDYLKLVSGKLSRCNKRLNDAEQRWLFAVEGARNGIWDWDLVSGDVFISDRWKEILGYQAYELDNDYSVWESRLHPEDKPQVLLTLQNYINNKTDNYESVHRLRHKTGRYTWVLDRGKTVEWDSKGSPTRLIGSITDVTGDVKTQRLAPSKNASQSNLTDLIDRESLANELYDLQVYSRKAGQFSALLMINLNNFKLINDALGRQIGDRLLIQIAARLTGAFSHVGTVARLGSDEFVILARNFGGELEQANKRALALASEVRQLIGRSFSVSEQNLSISARVGIVVFEGIESLEPQTLLARADGALVQAKDSRSNGCAIYYPHYDENSRPFDLGHELKQALASEQISLVYQPVVDQAGRLHSLEALLRWYHPLHGFISPKKFIPIAELSDSIFELELLAIEQACHLIRELQQDEQQAPLISINISSRHFHQSHFVSMVVSKIQSKKVKLQNIQLELKGDIFSVNADEARLKLLELQRHGLKVALDDFGAGLCAFYQIQGIGFSQVKLSQHYLNNLESSTESINVLNGVVDLARQLSLPVVGKHIENKMQLHKLTQARCSYFQGYIISRPLNITDTKQLIQSQLSLSVVT</sequence>
<dbReference type="EMBL" id="CP036200">
    <property type="protein sequence ID" value="QBF84866.1"/>
    <property type="molecule type" value="Genomic_DNA"/>
</dbReference>
<keyword evidence="1" id="KW-1133">Transmembrane helix</keyword>
<dbReference type="NCBIfam" id="TIGR00229">
    <property type="entry name" value="sensory_box"/>
    <property type="match status" value="1"/>
</dbReference>
<dbReference type="InterPro" id="IPR001610">
    <property type="entry name" value="PAC"/>
</dbReference>
<feature type="transmembrane region" description="Helical" evidence="1">
    <location>
        <begin position="183"/>
        <end position="205"/>
    </location>
</feature>
<feature type="domain" description="PAS" evidence="2">
    <location>
        <begin position="259"/>
        <end position="331"/>
    </location>
</feature>
<keyword evidence="6" id="KW-1185">Reference proteome</keyword>
<dbReference type="Gene3D" id="3.30.70.270">
    <property type="match status" value="1"/>
</dbReference>
<name>A0A411PMZ0_9GAMM</name>
<evidence type="ECO:0000256" key="1">
    <source>
        <dbReference type="SAM" id="Phobius"/>
    </source>
</evidence>
<dbReference type="PANTHER" id="PTHR44757">
    <property type="entry name" value="DIGUANYLATE CYCLASE DGCP"/>
    <property type="match status" value="1"/>
</dbReference>
<evidence type="ECO:0000313" key="5">
    <source>
        <dbReference type="EMBL" id="QBF84866.1"/>
    </source>
</evidence>
<dbReference type="InterPro" id="IPR013655">
    <property type="entry name" value="PAS_fold_3"/>
</dbReference>
<dbReference type="CDD" id="cd01948">
    <property type="entry name" value="EAL"/>
    <property type="match status" value="1"/>
</dbReference>
<feature type="transmembrane region" description="Helical" evidence="1">
    <location>
        <begin position="12"/>
        <end position="31"/>
    </location>
</feature>
<protein>
    <submittedName>
        <fullName evidence="5">EAL domain-containing protein</fullName>
    </submittedName>
</protein>
<dbReference type="SUPFAM" id="SSF55073">
    <property type="entry name" value="Nucleotide cyclase"/>
    <property type="match status" value="1"/>
</dbReference>
<dbReference type="InterPro" id="IPR000160">
    <property type="entry name" value="GGDEF_dom"/>
</dbReference>
<dbReference type="SUPFAM" id="SSF141868">
    <property type="entry name" value="EAL domain-like"/>
    <property type="match status" value="1"/>
</dbReference>
<dbReference type="SMART" id="SM00267">
    <property type="entry name" value="GGDEF"/>
    <property type="match status" value="1"/>
</dbReference>
<dbReference type="InterPro" id="IPR035919">
    <property type="entry name" value="EAL_sf"/>
</dbReference>
<gene>
    <name evidence="5" type="ORF">EXU30_09840</name>
</gene>
<evidence type="ECO:0000259" key="4">
    <source>
        <dbReference type="PROSITE" id="PS50887"/>
    </source>
</evidence>
<proteinExistence type="predicted"/>
<dbReference type="InterPro" id="IPR000014">
    <property type="entry name" value="PAS"/>
</dbReference>
<dbReference type="InterPro" id="IPR052155">
    <property type="entry name" value="Biofilm_reg_signaling"/>
</dbReference>
<dbReference type="AlphaFoldDB" id="A0A411PMZ0"/>
<dbReference type="Pfam" id="PF00990">
    <property type="entry name" value="GGDEF"/>
    <property type="match status" value="1"/>
</dbReference>
<dbReference type="Proteomes" id="UP000291106">
    <property type="component" value="Chromosome"/>
</dbReference>
<dbReference type="PANTHER" id="PTHR44757:SF2">
    <property type="entry name" value="BIOFILM ARCHITECTURE MAINTENANCE PROTEIN MBAA"/>
    <property type="match status" value="1"/>
</dbReference>
<dbReference type="SUPFAM" id="SSF55785">
    <property type="entry name" value="PYP-like sensor domain (PAS domain)"/>
    <property type="match status" value="1"/>
</dbReference>
<dbReference type="KEGG" id="smai:EXU30_09840"/>
<dbReference type="Pfam" id="PF08447">
    <property type="entry name" value="PAS_3"/>
    <property type="match status" value="1"/>
</dbReference>
<dbReference type="PROSITE" id="PS50112">
    <property type="entry name" value="PAS"/>
    <property type="match status" value="1"/>
</dbReference>
<dbReference type="CDD" id="cd00130">
    <property type="entry name" value="PAS"/>
    <property type="match status" value="1"/>
</dbReference>
<dbReference type="Gene3D" id="3.30.450.20">
    <property type="entry name" value="PAS domain"/>
    <property type="match status" value="1"/>
</dbReference>
<evidence type="ECO:0000259" key="2">
    <source>
        <dbReference type="PROSITE" id="PS50112"/>
    </source>
</evidence>
<dbReference type="PROSITE" id="PS50883">
    <property type="entry name" value="EAL"/>
    <property type="match status" value="1"/>
</dbReference>
<dbReference type="InterPro" id="IPR029787">
    <property type="entry name" value="Nucleotide_cyclase"/>
</dbReference>
<organism evidence="5 6">
    <name type="scientific">Shewanella maritima</name>
    <dbReference type="NCBI Taxonomy" id="2520507"/>
    <lineage>
        <taxon>Bacteria</taxon>
        <taxon>Pseudomonadati</taxon>
        <taxon>Pseudomonadota</taxon>
        <taxon>Gammaproteobacteria</taxon>
        <taxon>Alteromonadales</taxon>
        <taxon>Shewanellaceae</taxon>
        <taxon>Shewanella</taxon>
    </lineage>
</organism>
<evidence type="ECO:0000313" key="6">
    <source>
        <dbReference type="Proteomes" id="UP000291106"/>
    </source>
</evidence>
<dbReference type="InterPro" id="IPR001633">
    <property type="entry name" value="EAL_dom"/>
</dbReference>
<reference evidence="5 6" key="1">
    <citation type="submission" date="2019-02" db="EMBL/GenBank/DDBJ databases">
        <title>Shewanella sp. D4-2 isolated from Dokdo Island.</title>
        <authorList>
            <person name="Baek K."/>
        </authorList>
    </citation>
    <scope>NUCLEOTIDE SEQUENCE [LARGE SCALE GENOMIC DNA]</scope>
    <source>
        <strain evidence="5 6">D4-2</strain>
    </source>
</reference>
<dbReference type="Pfam" id="PF00563">
    <property type="entry name" value="EAL"/>
    <property type="match status" value="1"/>
</dbReference>
<dbReference type="InterPro" id="IPR035965">
    <property type="entry name" value="PAS-like_dom_sf"/>
</dbReference>
<feature type="domain" description="EAL" evidence="3">
    <location>
        <begin position="568"/>
        <end position="821"/>
    </location>
</feature>
<feature type="domain" description="GGDEF" evidence="4">
    <location>
        <begin position="421"/>
        <end position="560"/>
    </location>
</feature>
<dbReference type="Gene3D" id="3.20.20.450">
    <property type="entry name" value="EAL domain"/>
    <property type="match status" value="1"/>
</dbReference>
<dbReference type="SMART" id="SM00052">
    <property type="entry name" value="EAL"/>
    <property type="match status" value="1"/>
</dbReference>
<dbReference type="NCBIfam" id="TIGR00254">
    <property type="entry name" value="GGDEF"/>
    <property type="match status" value="1"/>
</dbReference>
<keyword evidence="1" id="KW-0472">Membrane</keyword>
<evidence type="ECO:0000259" key="3">
    <source>
        <dbReference type="PROSITE" id="PS50883"/>
    </source>
</evidence>
<dbReference type="SMART" id="SM00086">
    <property type="entry name" value="PAC"/>
    <property type="match status" value="1"/>
</dbReference>
<dbReference type="InterPro" id="IPR043128">
    <property type="entry name" value="Rev_trsase/Diguanyl_cyclase"/>
</dbReference>
<dbReference type="OrthoDB" id="1316910at2"/>
<dbReference type="PROSITE" id="PS50887">
    <property type="entry name" value="GGDEF"/>
    <property type="match status" value="1"/>
</dbReference>
<accession>A0A411PMZ0</accession>